<feature type="region of interest" description="Disordered" evidence="1">
    <location>
        <begin position="131"/>
        <end position="169"/>
    </location>
</feature>
<protein>
    <submittedName>
        <fullName evidence="2">Uncharacterized protein</fullName>
    </submittedName>
</protein>
<proteinExistence type="predicted"/>
<organism evidence="2 3">
    <name type="scientific">Brassica cretica</name>
    <name type="common">Mustard</name>
    <dbReference type="NCBI Taxonomy" id="69181"/>
    <lineage>
        <taxon>Eukaryota</taxon>
        <taxon>Viridiplantae</taxon>
        <taxon>Streptophyta</taxon>
        <taxon>Embryophyta</taxon>
        <taxon>Tracheophyta</taxon>
        <taxon>Spermatophyta</taxon>
        <taxon>Magnoliopsida</taxon>
        <taxon>eudicotyledons</taxon>
        <taxon>Gunneridae</taxon>
        <taxon>Pentapetalae</taxon>
        <taxon>rosids</taxon>
        <taxon>malvids</taxon>
        <taxon>Brassicales</taxon>
        <taxon>Brassicaceae</taxon>
        <taxon>Brassiceae</taxon>
        <taxon>Brassica</taxon>
    </lineage>
</organism>
<comment type="caution">
    <text evidence="2">The sequence shown here is derived from an EMBL/GenBank/DDBJ whole genome shotgun (WGS) entry which is preliminary data.</text>
</comment>
<keyword evidence="3" id="KW-1185">Reference proteome</keyword>
<gene>
    <name evidence="2" type="ORF">DY000_02015083</name>
</gene>
<feature type="compositionally biased region" description="Polar residues" evidence="1">
    <location>
        <begin position="1"/>
        <end position="17"/>
    </location>
</feature>
<name>A0ABQ7CW76_BRACR</name>
<sequence>MDVSDAFNNNHSNTDTDNAGDKKLSEACWRHNKCIAAGFLSKVLTSFPISQKIVLFPSRSRNPVVKSLSNQVITPSFGPTIELKICITPFLVPSVRNMSVLVRSGYNDKKSKVSEYDLSFTRDLFEARLQSDSEDDYERDVDDGMSGDDDGRVDRAGDDDEGGDDRCRR</sequence>
<feature type="compositionally biased region" description="Acidic residues" evidence="1">
    <location>
        <begin position="132"/>
        <end position="148"/>
    </location>
</feature>
<reference evidence="2 3" key="1">
    <citation type="journal article" date="2020" name="BMC Genomics">
        <title>Intraspecific diversification of the crop wild relative Brassica cretica Lam. using demographic model selection.</title>
        <authorList>
            <person name="Kioukis A."/>
            <person name="Michalopoulou V.A."/>
            <person name="Briers L."/>
            <person name="Pirintsos S."/>
            <person name="Studholme D.J."/>
            <person name="Pavlidis P."/>
            <person name="Sarris P.F."/>
        </authorList>
    </citation>
    <scope>NUCLEOTIDE SEQUENCE [LARGE SCALE GENOMIC DNA]</scope>
    <source>
        <strain evidence="3">cv. PFS-1207/04</strain>
    </source>
</reference>
<evidence type="ECO:0000313" key="3">
    <source>
        <dbReference type="Proteomes" id="UP000266723"/>
    </source>
</evidence>
<evidence type="ECO:0000313" key="2">
    <source>
        <dbReference type="EMBL" id="KAF3563821.1"/>
    </source>
</evidence>
<accession>A0ABQ7CW76</accession>
<dbReference type="Proteomes" id="UP000266723">
    <property type="component" value="Unassembled WGS sequence"/>
</dbReference>
<dbReference type="EMBL" id="QGKV02000759">
    <property type="protein sequence ID" value="KAF3563821.1"/>
    <property type="molecule type" value="Genomic_DNA"/>
</dbReference>
<feature type="region of interest" description="Disordered" evidence="1">
    <location>
        <begin position="1"/>
        <end position="21"/>
    </location>
</feature>
<evidence type="ECO:0000256" key="1">
    <source>
        <dbReference type="SAM" id="MobiDB-lite"/>
    </source>
</evidence>